<organism evidence="2 3">
    <name type="scientific">Candidatus Yanofskybacteria bacterium GW2011_GWA1_41_6</name>
    <dbReference type="NCBI Taxonomy" id="1619020"/>
    <lineage>
        <taxon>Bacteria</taxon>
        <taxon>Candidatus Yanofskyibacteriota</taxon>
    </lineage>
</organism>
<evidence type="ECO:0000256" key="1">
    <source>
        <dbReference type="SAM" id="Phobius"/>
    </source>
</evidence>
<feature type="transmembrane region" description="Helical" evidence="1">
    <location>
        <begin position="21"/>
        <end position="38"/>
    </location>
</feature>
<comment type="caution">
    <text evidence="2">The sequence shown here is derived from an EMBL/GenBank/DDBJ whole genome shotgun (WGS) entry which is preliminary data.</text>
</comment>
<protein>
    <submittedName>
        <fullName evidence="2">Uncharacterized protein</fullName>
    </submittedName>
</protein>
<dbReference type="EMBL" id="LCBQ01000006">
    <property type="protein sequence ID" value="KKS13852.1"/>
    <property type="molecule type" value="Genomic_DNA"/>
</dbReference>
<accession>A0A0G0WP47</accession>
<evidence type="ECO:0000313" key="3">
    <source>
        <dbReference type="Proteomes" id="UP000034380"/>
    </source>
</evidence>
<dbReference type="Proteomes" id="UP000034380">
    <property type="component" value="Unassembled WGS sequence"/>
</dbReference>
<reference evidence="2 3" key="1">
    <citation type="journal article" date="2015" name="Nature">
        <title>rRNA introns, odd ribosomes, and small enigmatic genomes across a large radiation of phyla.</title>
        <authorList>
            <person name="Brown C.T."/>
            <person name="Hug L.A."/>
            <person name="Thomas B.C."/>
            <person name="Sharon I."/>
            <person name="Castelle C.J."/>
            <person name="Singh A."/>
            <person name="Wilkins M.J."/>
            <person name="Williams K.H."/>
            <person name="Banfield J.F."/>
        </authorList>
    </citation>
    <scope>NUCLEOTIDE SEQUENCE [LARGE SCALE GENOMIC DNA]</scope>
</reference>
<proteinExistence type="predicted"/>
<sequence length="39" mass="4483">MSTIYRIYTKDFKELKKSGNLALIVSVVSLVISTITFFR</sequence>
<keyword evidence="1" id="KW-0472">Membrane</keyword>
<name>A0A0G0WP47_9BACT</name>
<evidence type="ECO:0000313" key="2">
    <source>
        <dbReference type="EMBL" id="KKS13852.1"/>
    </source>
</evidence>
<dbReference type="AlphaFoldDB" id="A0A0G0WP47"/>
<keyword evidence="1" id="KW-1133">Transmembrane helix</keyword>
<keyword evidence="1" id="KW-0812">Transmembrane</keyword>
<gene>
    <name evidence="2" type="ORF">UU70_C0006G0006</name>
</gene>